<gene>
    <name evidence="1" type="ORF">GGD41_002768</name>
</gene>
<accession>A0A7Y9W801</accession>
<protein>
    <submittedName>
        <fullName evidence="1">Uncharacterized protein</fullName>
    </submittedName>
</protein>
<evidence type="ECO:0000313" key="2">
    <source>
        <dbReference type="Proteomes" id="UP000572540"/>
    </source>
</evidence>
<organism evidence="1 2">
    <name type="scientific">Paraburkholderia bryophila</name>
    <dbReference type="NCBI Taxonomy" id="420952"/>
    <lineage>
        <taxon>Bacteria</taxon>
        <taxon>Pseudomonadati</taxon>
        <taxon>Pseudomonadota</taxon>
        <taxon>Betaproteobacteria</taxon>
        <taxon>Burkholderiales</taxon>
        <taxon>Burkholderiaceae</taxon>
        <taxon>Paraburkholderia</taxon>
    </lineage>
</organism>
<comment type="caution">
    <text evidence="1">The sequence shown here is derived from an EMBL/GenBank/DDBJ whole genome shotgun (WGS) entry which is preliminary data.</text>
</comment>
<reference evidence="1 2" key="1">
    <citation type="submission" date="2020-07" db="EMBL/GenBank/DDBJ databases">
        <title>Exploring microbial biodiversity for novel pathways involved in the catabolism of aromatic compounds derived from lignin.</title>
        <authorList>
            <person name="Elkins J."/>
        </authorList>
    </citation>
    <scope>NUCLEOTIDE SEQUENCE [LARGE SCALE GENOMIC DNA]</scope>
    <source>
        <strain evidence="1 2">H2C3B</strain>
    </source>
</reference>
<dbReference type="EMBL" id="JACCAU010000001">
    <property type="protein sequence ID" value="NYH15540.1"/>
    <property type="molecule type" value="Genomic_DNA"/>
</dbReference>
<dbReference type="Proteomes" id="UP000572540">
    <property type="component" value="Unassembled WGS sequence"/>
</dbReference>
<name>A0A7Y9W801_9BURK</name>
<proteinExistence type="predicted"/>
<evidence type="ECO:0000313" key="1">
    <source>
        <dbReference type="EMBL" id="NYH15540.1"/>
    </source>
</evidence>
<sequence length="52" mass="5780">MGSVICRAMENSLCEPLRMQLGEARGIGGLIWRIGVTQIQTPIRAQIRQTEP</sequence>
<dbReference type="AlphaFoldDB" id="A0A7Y9W801"/>